<evidence type="ECO:0000313" key="1">
    <source>
        <dbReference type="EMBL" id="TKW61643.1"/>
    </source>
</evidence>
<proteinExistence type="predicted"/>
<sequence>MRRITIATRTDVQSFFGRHSEVRNAVGDYLIAAFRHPKKEPSSQQQARARQAKAQALRNIATAIHAAVDYADARPLMERADSLAA</sequence>
<dbReference type="Proteomes" id="UP000320948">
    <property type="component" value="Unassembled WGS sequence"/>
</dbReference>
<dbReference type="EMBL" id="VAFM01000001">
    <property type="protein sequence ID" value="TKW61643.1"/>
    <property type="molecule type" value="Genomic_DNA"/>
</dbReference>
<comment type="caution">
    <text evidence="1">The sequence shown here is derived from an EMBL/GenBank/DDBJ whole genome shotgun (WGS) entry which is preliminary data.</text>
</comment>
<protein>
    <submittedName>
        <fullName evidence="1">Uncharacterized protein</fullName>
    </submittedName>
</protein>
<dbReference type="AlphaFoldDB" id="A0A6N4R452"/>
<evidence type="ECO:0000313" key="2">
    <source>
        <dbReference type="Proteomes" id="UP000320948"/>
    </source>
</evidence>
<reference evidence="1 2" key="1">
    <citation type="journal article" date="2017" name="Nat. Commun.">
        <title>In situ click chemistry generation of cyclooxygenase-2 inhibitors.</title>
        <authorList>
            <person name="Bhardwaj A."/>
            <person name="Kaur J."/>
            <person name="Wuest M."/>
            <person name="Wuest F."/>
        </authorList>
    </citation>
    <scope>NUCLEOTIDE SEQUENCE [LARGE SCALE GENOMIC DNA]</scope>
    <source>
        <strain evidence="1">S2_018_000_R2_106</strain>
    </source>
</reference>
<organism evidence="1 2">
    <name type="scientific">Blastochloris viridis</name>
    <name type="common">Rhodopseudomonas viridis</name>
    <dbReference type="NCBI Taxonomy" id="1079"/>
    <lineage>
        <taxon>Bacteria</taxon>
        <taxon>Pseudomonadati</taxon>
        <taxon>Pseudomonadota</taxon>
        <taxon>Alphaproteobacteria</taxon>
        <taxon>Hyphomicrobiales</taxon>
        <taxon>Blastochloridaceae</taxon>
        <taxon>Blastochloris</taxon>
    </lineage>
</organism>
<accession>A0A6N4R452</accession>
<name>A0A6N4R452_BLAVI</name>
<gene>
    <name evidence="1" type="ORF">DI628_03175</name>
</gene>